<dbReference type="EMBL" id="SNZE01000001">
    <property type="protein sequence ID" value="TDR33057.1"/>
    <property type="molecule type" value="Genomic_DNA"/>
</dbReference>
<dbReference type="Pfam" id="PF05947">
    <property type="entry name" value="T6SS_TssF"/>
    <property type="match status" value="1"/>
</dbReference>
<dbReference type="PANTHER" id="PTHR35370">
    <property type="entry name" value="CYTOPLASMIC PROTEIN-RELATED-RELATED"/>
    <property type="match status" value="1"/>
</dbReference>
<gene>
    <name evidence="1" type="ORF">DFR44_101107</name>
</gene>
<accession>A0A4R6YBK0</accession>
<proteinExistence type="predicted"/>
<protein>
    <submittedName>
        <fullName evidence="1">Type VI secretion system protein ImpG</fullName>
    </submittedName>
</protein>
<dbReference type="PIRSF" id="PIRSF028304">
    <property type="entry name" value="UCP028304"/>
    <property type="match status" value="1"/>
</dbReference>
<dbReference type="InterPro" id="IPR010272">
    <property type="entry name" value="T6SS_TssF"/>
</dbReference>
<dbReference type="AlphaFoldDB" id="A0A4R6YBK0"/>
<evidence type="ECO:0000313" key="2">
    <source>
        <dbReference type="Proteomes" id="UP000294480"/>
    </source>
</evidence>
<keyword evidence="2" id="KW-1185">Reference proteome</keyword>
<dbReference type="Proteomes" id="UP000294480">
    <property type="component" value="Unassembled WGS sequence"/>
</dbReference>
<sequence>MDPLLLDYYNKELIYLREMGAEFAQLHPKIASRLGMKGIEVADPYVERLLEGFAFLAARTQIKLDSEFPRFTQRLLEVIYPNYLSPTPSMTVVQVNPSPSEGDLSKGFLVSRGTQFYNRIRGESDTEVVFKTTQDVQLWPISIKTAKLTGTPPDIVHLDRYVPPTQTVKGALRFVIKIDGDQTFSKLKDLDRLPVYLKGEERIASQLFELIHAHNVTTLVCQPGKVNDSPYVNHHGVELEGFEPEQSVLPLHWNSFHGHNLIHEYFANPNRFYFFALTGLAEGLSKIDGKEAEIVILLNDSSEGLAPHVDVEQFALFCTPVINLFEKQADRIEVTPKQTEFHLVMNRQRPLDYEVYKVTEVMGQDAVSSSDFLFRPLFETLNQDMGNYGRYFSVNREMRLVSDSARKYGARTQYIGSEVFLSLVDQFEAPFSDEIRYLSVTAEVTNRDLAVLMPRNGRNDLHCKLSIPSKNIGIIRPISPTRAPFALRERAWRLIRQLSFNYLPLSELDGREGGQALRDLLSLFVAHQDENAKRQIDALLASQVTAVNRRLPGKGPIVYGRGVECEVTIDEEGFSGNSPFLFGLVLEHFISKHASVNVFTQMTLSSLQRGHIHRFANRMGRRTAV</sequence>
<comment type="caution">
    <text evidence="1">The sequence shown here is derived from an EMBL/GenBank/DDBJ whole genome shotgun (WGS) entry which is preliminary data.</text>
</comment>
<organism evidence="1 2">
    <name type="scientific">Hydromonas duriensis</name>
    <dbReference type="NCBI Taxonomy" id="1527608"/>
    <lineage>
        <taxon>Bacteria</taxon>
        <taxon>Pseudomonadati</taxon>
        <taxon>Pseudomonadota</taxon>
        <taxon>Betaproteobacteria</taxon>
        <taxon>Burkholderiales</taxon>
        <taxon>Burkholderiaceae</taxon>
        <taxon>Hydromonas</taxon>
    </lineage>
</organism>
<name>A0A4R6YBK0_9BURK</name>
<evidence type="ECO:0000313" key="1">
    <source>
        <dbReference type="EMBL" id="TDR33057.1"/>
    </source>
</evidence>
<dbReference type="RefSeq" id="WP_133618748.1">
    <property type="nucleotide sequence ID" value="NZ_SNZE01000001.1"/>
</dbReference>
<reference evidence="1 2" key="1">
    <citation type="submission" date="2019-03" db="EMBL/GenBank/DDBJ databases">
        <title>Genomic Encyclopedia of Type Strains, Phase IV (KMG-IV): sequencing the most valuable type-strain genomes for metagenomic binning, comparative biology and taxonomic classification.</title>
        <authorList>
            <person name="Goeker M."/>
        </authorList>
    </citation>
    <scope>NUCLEOTIDE SEQUENCE [LARGE SCALE GENOMIC DNA]</scope>
    <source>
        <strain evidence="1 2">DSM 102852</strain>
    </source>
</reference>
<dbReference type="PANTHER" id="PTHR35370:SF1">
    <property type="entry name" value="TYPE VI SECRETION SYSTEM COMPONENT TSSF1"/>
    <property type="match status" value="1"/>
</dbReference>
<dbReference type="OrthoDB" id="9763676at2"/>
<dbReference type="NCBIfam" id="TIGR03359">
    <property type="entry name" value="VI_chp_6"/>
    <property type="match status" value="1"/>
</dbReference>